<dbReference type="GeneID" id="30004298"/>
<dbReference type="PANTHER" id="PTHR10272:SF0">
    <property type="entry name" value="PLATELET-ACTIVATING FACTOR ACETYLHYDROLASE"/>
    <property type="match status" value="1"/>
</dbReference>
<dbReference type="GO" id="GO:0003847">
    <property type="term" value="F:1-alkyl-2-acetylglycerophosphocholine esterase activity"/>
    <property type="evidence" value="ECO:0007669"/>
    <property type="project" value="UniProtKB-EC"/>
</dbReference>
<keyword evidence="4" id="KW-0443">Lipid metabolism</keyword>
<dbReference type="RefSeq" id="XP_018697523.1">
    <property type="nucleotide sequence ID" value="XM_018831644.1"/>
</dbReference>
<evidence type="ECO:0000313" key="6">
    <source>
        <dbReference type="EMBL" id="OAP64156.1"/>
    </source>
</evidence>
<dbReference type="PANTHER" id="PTHR10272">
    <property type="entry name" value="PLATELET-ACTIVATING FACTOR ACETYLHYDROLASE"/>
    <property type="match status" value="1"/>
</dbReference>
<evidence type="ECO:0000256" key="3">
    <source>
        <dbReference type="ARBA" id="ARBA00022963"/>
    </source>
</evidence>
<evidence type="ECO:0000256" key="4">
    <source>
        <dbReference type="ARBA" id="ARBA00023098"/>
    </source>
</evidence>
<evidence type="ECO:0000313" key="7">
    <source>
        <dbReference type="Proteomes" id="UP000078343"/>
    </source>
</evidence>
<reference evidence="6 7" key="1">
    <citation type="submission" date="2016-04" db="EMBL/GenBank/DDBJ databases">
        <title>Draft genome of Fonsecaea erecta CBS 125763.</title>
        <authorList>
            <person name="Weiss V.A."/>
            <person name="Vicente V.A."/>
            <person name="Raittz R.T."/>
            <person name="Moreno L.F."/>
            <person name="De Souza E.M."/>
            <person name="Pedrosa F.O."/>
            <person name="Steffens M.B."/>
            <person name="Faoro H."/>
            <person name="Tadra-Sfeir M.Z."/>
            <person name="Najafzadeh M.J."/>
            <person name="Felipe M.S."/>
            <person name="Teixeira M."/>
            <person name="Sun J."/>
            <person name="Xi L."/>
            <person name="Gomes R."/>
            <person name="De Azevedo C.M."/>
            <person name="Salgado C.G."/>
            <person name="Da Silva M.B."/>
            <person name="Nascimento M.F."/>
            <person name="Queiroz-Telles F."/>
            <person name="Attili D.S."/>
            <person name="Gorbushina A."/>
        </authorList>
    </citation>
    <scope>NUCLEOTIDE SEQUENCE [LARGE SCALE GENOMIC DNA]</scope>
    <source>
        <strain evidence="6 7">CBS 125763</strain>
    </source>
</reference>
<sequence length="607" mass="68875">MPAESIFPDFVLGHPRHHQTRPQGVPHRQKPKARPPTGLRDKVPFYGKLPHYAGPYEVGIIDLEVPAKDPRTFSDIKRHGVHALALETVLMTIYYPAHLDVKYNVDVPSTRQRHRPTWLTRPRDQTSRGYGRFAALPEPLMMAFFFCTTWYTKIPAYKNAKLAEHWPPPGEAPTGSRKAVDIEGEPPAQGPDKPKFPLIIFSHGLGGTRTCYSSVCGEFASHGFVVVAIEHRDGSGPRTHVNHSDRGPGSRPCTEAKGHVEHRKKDTKRAYDTVDFIFAKNDKYDTSPGHQVDHELRNAQIDLRLAEIDEAYQILQEICAGDGDQVAARNLRVKPAIGASRVGLAGIDWSSWKDRFFTEGVTMVGHSFGATTTVEVLRQKHRYKYMTQGIIYDIWGMPVRPTAEERDSRIRVPLLGINSEAFMYWPDNFEVAKQVTMEALQTGHPAWLLTVRGTVHISQSDFCILYPQLASYLMKTTIDPVRAIDVNMDASLEFLARVLPREVHHEQPFLRRMSPKKLLDGAPLENLPTEHRPDKKWTAVRLKVEHEARKRLTPGTRKRYWEKLQQSRDGEIWLHISPDSAAGLEKCETCRIPQWTEIDRPSSSEGT</sequence>
<dbReference type="EC" id="3.1.1.47" evidence="1"/>
<keyword evidence="3" id="KW-0442">Lipid degradation</keyword>
<dbReference type="Gene3D" id="3.40.50.1820">
    <property type="entry name" value="alpha/beta hydrolase"/>
    <property type="match status" value="1"/>
</dbReference>
<feature type="region of interest" description="Disordered" evidence="5">
    <location>
        <begin position="167"/>
        <end position="195"/>
    </location>
</feature>
<organism evidence="6 7">
    <name type="scientific">Fonsecaea erecta</name>
    <dbReference type="NCBI Taxonomy" id="1367422"/>
    <lineage>
        <taxon>Eukaryota</taxon>
        <taxon>Fungi</taxon>
        <taxon>Dikarya</taxon>
        <taxon>Ascomycota</taxon>
        <taxon>Pezizomycotina</taxon>
        <taxon>Eurotiomycetes</taxon>
        <taxon>Chaetothyriomycetidae</taxon>
        <taxon>Chaetothyriales</taxon>
        <taxon>Herpotrichiellaceae</taxon>
        <taxon>Fonsecaea</taxon>
    </lineage>
</organism>
<protein>
    <recommendedName>
        <fullName evidence="1">1-alkyl-2-acetylglycerophosphocholine esterase</fullName>
        <ecNumber evidence="1">3.1.1.47</ecNumber>
    </recommendedName>
</protein>
<gene>
    <name evidence="6" type="ORF">AYL99_00128</name>
</gene>
<evidence type="ECO:0000256" key="5">
    <source>
        <dbReference type="SAM" id="MobiDB-lite"/>
    </source>
</evidence>
<dbReference type="OrthoDB" id="2363873at2759"/>
<dbReference type="InterPro" id="IPR029058">
    <property type="entry name" value="AB_hydrolase_fold"/>
</dbReference>
<accession>A0A178ZXM0</accession>
<evidence type="ECO:0000256" key="2">
    <source>
        <dbReference type="ARBA" id="ARBA00022801"/>
    </source>
</evidence>
<dbReference type="STRING" id="1367422.A0A178ZXM0"/>
<comment type="caution">
    <text evidence="6">The sequence shown here is derived from an EMBL/GenBank/DDBJ whole genome shotgun (WGS) entry which is preliminary data.</text>
</comment>
<dbReference type="EMBL" id="LVYI01000001">
    <property type="protein sequence ID" value="OAP64156.1"/>
    <property type="molecule type" value="Genomic_DNA"/>
</dbReference>
<dbReference type="Proteomes" id="UP000078343">
    <property type="component" value="Unassembled WGS sequence"/>
</dbReference>
<proteinExistence type="predicted"/>
<feature type="region of interest" description="Disordered" evidence="5">
    <location>
        <begin position="235"/>
        <end position="257"/>
    </location>
</feature>
<keyword evidence="7" id="KW-1185">Reference proteome</keyword>
<dbReference type="GO" id="GO:0016042">
    <property type="term" value="P:lipid catabolic process"/>
    <property type="evidence" value="ECO:0007669"/>
    <property type="project" value="UniProtKB-KW"/>
</dbReference>
<dbReference type="SUPFAM" id="SSF53474">
    <property type="entry name" value="alpha/beta-Hydrolases"/>
    <property type="match status" value="1"/>
</dbReference>
<dbReference type="AlphaFoldDB" id="A0A178ZXM0"/>
<name>A0A178ZXM0_9EURO</name>
<keyword evidence="2" id="KW-0378">Hydrolase</keyword>
<evidence type="ECO:0000256" key="1">
    <source>
        <dbReference type="ARBA" id="ARBA00013201"/>
    </source>
</evidence>
<feature type="region of interest" description="Disordered" evidence="5">
    <location>
        <begin position="12"/>
        <end position="40"/>
    </location>
</feature>
<feature type="compositionally biased region" description="Basic and acidic residues" evidence="5">
    <location>
        <begin position="242"/>
        <end position="257"/>
    </location>
</feature>
<dbReference type="Pfam" id="PF03403">
    <property type="entry name" value="PAF-AH_p_II"/>
    <property type="match status" value="1"/>
</dbReference>